<dbReference type="PROSITE" id="PS00125">
    <property type="entry name" value="SER_THR_PHOSPHATASE"/>
    <property type="match status" value="1"/>
</dbReference>
<dbReference type="InterPro" id="IPR051134">
    <property type="entry name" value="PPP_phosphatase"/>
</dbReference>
<feature type="domain" description="Serine/threonine specific protein phosphatases" evidence="5">
    <location>
        <begin position="280"/>
        <end position="285"/>
    </location>
</feature>
<keyword evidence="3" id="KW-0464">Manganese</keyword>
<evidence type="ECO:0000256" key="4">
    <source>
        <dbReference type="RuleBase" id="RU004273"/>
    </source>
</evidence>
<comment type="cofactor">
    <cofactor evidence="1">
        <name>Mn(2+)</name>
        <dbReference type="ChEBI" id="CHEBI:29035"/>
    </cofactor>
</comment>
<dbReference type="Proteomes" id="UP001642464">
    <property type="component" value="Unassembled WGS sequence"/>
</dbReference>
<keyword evidence="4" id="KW-0378">Hydrolase</keyword>
<reference evidence="6 7" key="1">
    <citation type="submission" date="2024-02" db="EMBL/GenBank/DDBJ databases">
        <authorList>
            <person name="Chen Y."/>
            <person name="Shah S."/>
            <person name="Dougan E. K."/>
            <person name="Thang M."/>
            <person name="Chan C."/>
        </authorList>
    </citation>
    <scope>NUCLEOTIDE SEQUENCE [LARGE SCALE GENOMIC DNA]</scope>
</reference>
<protein>
    <recommendedName>
        <fullName evidence="4">Serine/threonine-protein phosphatase</fullName>
        <ecNumber evidence="4">3.1.3.16</ecNumber>
    </recommendedName>
</protein>
<dbReference type="SUPFAM" id="SSF56300">
    <property type="entry name" value="Metallo-dependent phosphatases"/>
    <property type="match status" value="1"/>
</dbReference>
<proteinExistence type="inferred from homology"/>
<comment type="similarity">
    <text evidence="4">Belongs to the PPP phosphatase family.</text>
</comment>
<evidence type="ECO:0000256" key="2">
    <source>
        <dbReference type="ARBA" id="ARBA00022723"/>
    </source>
</evidence>
<evidence type="ECO:0000313" key="7">
    <source>
        <dbReference type="Proteomes" id="UP001642464"/>
    </source>
</evidence>
<keyword evidence="2" id="KW-0479">Metal-binding</keyword>
<dbReference type="InterPro" id="IPR029052">
    <property type="entry name" value="Metallo-depent_PP-like"/>
</dbReference>
<dbReference type="PANTHER" id="PTHR45668">
    <property type="entry name" value="SERINE/THREONINE-PROTEIN PHOSPHATASE 5-RELATED"/>
    <property type="match status" value="1"/>
</dbReference>
<dbReference type="EMBL" id="CAXAMM010005891">
    <property type="protein sequence ID" value="CAK9009015.1"/>
    <property type="molecule type" value="Genomic_DNA"/>
</dbReference>
<dbReference type="SMART" id="SM00156">
    <property type="entry name" value="PP2Ac"/>
    <property type="match status" value="1"/>
</dbReference>
<accession>A0ABP0J3R2</accession>
<dbReference type="Gene3D" id="3.60.21.10">
    <property type="match status" value="1"/>
</dbReference>
<comment type="catalytic activity">
    <reaction evidence="4">
        <text>O-phospho-L-threonyl-[protein] + H2O = L-threonyl-[protein] + phosphate</text>
        <dbReference type="Rhea" id="RHEA:47004"/>
        <dbReference type="Rhea" id="RHEA-COMP:11060"/>
        <dbReference type="Rhea" id="RHEA-COMP:11605"/>
        <dbReference type="ChEBI" id="CHEBI:15377"/>
        <dbReference type="ChEBI" id="CHEBI:30013"/>
        <dbReference type="ChEBI" id="CHEBI:43474"/>
        <dbReference type="ChEBI" id="CHEBI:61977"/>
        <dbReference type="EC" id="3.1.3.16"/>
    </reaction>
</comment>
<evidence type="ECO:0000256" key="3">
    <source>
        <dbReference type="ARBA" id="ARBA00023211"/>
    </source>
</evidence>
<evidence type="ECO:0000259" key="5">
    <source>
        <dbReference type="PROSITE" id="PS00125"/>
    </source>
</evidence>
<dbReference type="InterPro" id="IPR004843">
    <property type="entry name" value="Calcineurin-like_PHP"/>
</dbReference>
<name>A0ABP0J3R2_9DINO</name>
<sequence>MPACELYQDILEDEPEWDEASRRVEDGDVVNAASSRALCQCGRPLHRYARLPRYQTFLMCSSAKDCTRCGEDILPGDMHFVCPACSDVHVCKDCGPSVYIHREYDFLDYETGEVQVQEVPKRVLHDRRGRSVTLEEEAPSKRVASKVFEQVQLLAKEVADEEDVLDKNWEREGILFQLLGVNSAEQAAKSMLELIEGCQRVLMAQPSLTEVEVPCKIYGDIHGQLRDLLLLFHSFGLPGTPDCPRCVFNGDFVDRGRHQAETIVVLFALKVMFPMNIYLNRGNHEDTTMNHKYGFQKVVQEAFGELGPQVYQAISTCFQCLPFVSLTRVQLKACLVGGRVLALHGGIGDGKWRLDDLRRVRRPVNHEQLQAPENRLLWNILWSDPIEDDCVSNCVFGVHDSQRSKMAVRFGWNVTQDFCVRNGLDLVVRSHQSKRWGLGFDVMHNESLVRVFSARDYENNENDGAVLQVQQDDDEGHLGVRPQVLRALENRDDA</sequence>
<dbReference type="InterPro" id="IPR006186">
    <property type="entry name" value="Ser/Thr-sp_prot-phosphatase"/>
</dbReference>
<gene>
    <name evidence="6" type="ORF">SCF082_LOCUS10112</name>
</gene>
<organism evidence="6 7">
    <name type="scientific">Durusdinium trenchii</name>
    <dbReference type="NCBI Taxonomy" id="1381693"/>
    <lineage>
        <taxon>Eukaryota</taxon>
        <taxon>Sar</taxon>
        <taxon>Alveolata</taxon>
        <taxon>Dinophyceae</taxon>
        <taxon>Suessiales</taxon>
        <taxon>Symbiodiniaceae</taxon>
        <taxon>Durusdinium</taxon>
    </lineage>
</organism>
<dbReference type="Pfam" id="PF00149">
    <property type="entry name" value="Metallophos"/>
    <property type="match status" value="1"/>
</dbReference>
<dbReference type="PRINTS" id="PR00114">
    <property type="entry name" value="STPHPHTASE"/>
</dbReference>
<evidence type="ECO:0000313" key="6">
    <source>
        <dbReference type="EMBL" id="CAK9009015.1"/>
    </source>
</evidence>
<dbReference type="EC" id="3.1.3.16" evidence="4"/>
<keyword evidence="7" id="KW-1185">Reference proteome</keyword>
<dbReference type="PANTHER" id="PTHR45668:SF5">
    <property type="entry name" value="SERINE_THREONINE-PROTEIN PHOSPHATASE 5"/>
    <property type="match status" value="1"/>
</dbReference>
<comment type="caution">
    <text evidence="6">The sequence shown here is derived from an EMBL/GenBank/DDBJ whole genome shotgun (WGS) entry which is preliminary data.</text>
</comment>
<evidence type="ECO:0000256" key="1">
    <source>
        <dbReference type="ARBA" id="ARBA00001936"/>
    </source>
</evidence>